<comment type="caution">
    <text evidence="3">The sequence shown here is derived from an EMBL/GenBank/DDBJ whole genome shotgun (WGS) entry which is preliminary data.</text>
</comment>
<dbReference type="PROSITE" id="PS51419">
    <property type="entry name" value="RAB"/>
    <property type="match status" value="1"/>
</dbReference>
<accession>A0A9X0CLU6</accession>
<gene>
    <name evidence="3" type="ORF">OS493_009832</name>
</gene>
<dbReference type="GO" id="GO:0003924">
    <property type="term" value="F:GTPase activity"/>
    <property type="evidence" value="ECO:0007669"/>
    <property type="project" value="InterPro"/>
</dbReference>
<dbReference type="Pfam" id="PF00071">
    <property type="entry name" value="Ras"/>
    <property type="match status" value="1"/>
</dbReference>
<evidence type="ECO:0000313" key="4">
    <source>
        <dbReference type="Proteomes" id="UP001163046"/>
    </source>
</evidence>
<evidence type="ECO:0000256" key="2">
    <source>
        <dbReference type="ARBA" id="ARBA00023134"/>
    </source>
</evidence>
<dbReference type="GO" id="GO:0005525">
    <property type="term" value="F:GTP binding"/>
    <property type="evidence" value="ECO:0007669"/>
    <property type="project" value="UniProtKB-KW"/>
</dbReference>
<dbReference type="AlphaFoldDB" id="A0A9X0CLU6"/>
<keyword evidence="1" id="KW-0547">Nucleotide-binding</keyword>
<dbReference type="OrthoDB" id="6056409at2759"/>
<keyword evidence="2" id="KW-0342">GTP-binding</keyword>
<sequence length="254" mass="28275">MDLPGREEMDLRRSYYKDVDAAIVVVDMDDIDSVTMAGTWKQDIVNNAVFTASSGTLLNTTADPKLIPILLLGNKMDKLKYQKSEDETNGDEEMTNLESVRVLEGVALQHGFVGSVTVSAKESDNSVHAAIQSLIRHLLQQKMKNKRLFSSKGGKFTKNDQEIEEKNFVTIRPLEITEKKEFIPLIVTKVPEFDVFFAECNTPIETVQNTSTGLLDAMNNFKRACSIAGVTSSAKASLEECIDGTEAAYKDRRR</sequence>
<dbReference type="Gene3D" id="3.40.50.300">
    <property type="entry name" value="P-loop containing nucleotide triphosphate hydrolases"/>
    <property type="match status" value="1"/>
</dbReference>
<dbReference type="InterPro" id="IPR001806">
    <property type="entry name" value="Small_GTPase"/>
</dbReference>
<dbReference type="EMBL" id="MU827305">
    <property type="protein sequence ID" value="KAJ7363670.1"/>
    <property type="molecule type" value="Genomic_DNA"/>
</dbReference>
<dbReference type="InterPro" id="IPR050227">
    <property type="entry name" value="Rab"/>
</dbReference>
<protein>
    <submittedName>
        <fullName evidence="3">Uncharacterized protein</fullName>
    </submittedName>
</protein>
<evidence type="ECO:0000256" key="1">
    <source>
        <dbReference type="ARBA" id="ARBA00022741"/>
    </source>
</evidence>
<dbReference type="Proteomes" id="UP001163046">
    <property type="component" value="Unassembled WGS sequence"/>
</dbReference>
<name>A0A9X0CLU6_9CNID</name>
<proteinExistence type="predicted"/>
<dbReference type="InterPro" id="IPR027417">
    <property type="entry name" value="P-loop_NTPase"/>
</dbReference>
<dbReference type="PANTHER" id="PTHR47977">
    <property type="entry name" value="RAS-RELATED PROTEIN RAB"/>
    <property type="match status" value="1"/>
</dbReference>
<keyword evidence="4" id="KW-1185">Reference proteome</keyword>
<reference evidence="3" key="1">
    <citation type="submission" date="2023-01" db="EMBL/GenBank/DDBJ databases">
        <title>Genome assembly of the deep-sea coral Lophelia pertusa.</title>
        <authorList>
            <person name="Herrera S."/>
            <person name="Cordes E."/>
        </authorList>
    </citation>
    <scope>NUCLEOTIDE SEQUENCE</scope>
    <source>
        <strain evidence="3">USNM1676648</strain>
        <tissue evidence="3">Polyp</tissue>
    </source>
</reference>
<organism evidence="3 4">
    <name type="scientific">Desmophyllum pertusum</name>
    <dbReference type="NCBI Taxonomy" id="174260"/>
    <lineage>
        <taxon>Eukaryota</taxon>
        <taxon>Metazoa</taxon>
        <taxon>Cnidaria</taxon>
        <taxon>Anthozoa</taxon>
        <taxon>Hexacorallia</taxon>
        <taxon>Scleractinia</taxon>
        <taxon>Caryophylliina</taxon>
        <taxon>Caryophylliidae</taxon>
        <taxon>Desmophyllum</taxon>
    </lineage>
</organism>
<dbReference type="SUPFAM" id="SSF52540">
    <property type="entry name" value="P-loop containing nucleoside triphosphate hydrolases"/>
    <property type="match status" value="1"/>
</dbReference>
<evidence type="ECO:0000313" key="3">
    <source>
        <dbReference type="EMBL" id="KAJ7363670.1"/>
    </source>
</evidence>